<feature type="coiled-coil region" evidence="1">
    <location>
        <begin position="130"/>
        <end position="164"/>
    </location>
</feature>
<dbReference type="OrthoDB" id="2178558at2"/>
<evidence type="ECO:0000256" key="1">
    <source>
        <dbReference type="SAM" id="Coils"/>
    </source>
</evidence>
<sequence length="417" mass="48566">MSESIKKTQRQEKRAIKKYILHQKVNPKLLGVAIYNQELFTPYNAYLSCKLIFKKDIQSFAELEYIAQKISDTWNAKKNDLLIKKINIFTAIEHIIVTFTIGFYEEEHVKQLRTLKQFAIDLIESGNNVIQQEQEIADQKREELNEILATCTQLSKKMEGLESRLIKNESIVLGSGEVLKNEITKVSQTIKEQMDQVDYKVKNSQENLQTKKQANAIKLKKEPIQVVDSINKTTNEKKEKNEDPKKVRKYFFDKSKRLSLTLTIQDWEATRQSLKQARVQKIAIKEALPEPTSQLELEIYACFKENENASKKRMIPKKEFFVLKAKVEFIDYLWMLLELEGKKEIIIANKISCRQLVEELSSFTEKIEEVAGGPTIFNYWFYCPEELLIKLKGYAALKNFLSNFLKLSNNTVLVNEV</sequence>
<keyword evidence="4" id="KW-1185">Reference proteome</keyword>
<dbReference type="RefSeq" id="WP_086332016.1">
    <property type="nucleotide sequence ID" value="NZ_NGLE02000001.1"/>
</dbReference>
<dbReference type="EMBL" id="NGLE01000007">
    <property type="protein sequence ID" value="OTO02767.1"/>
    <property type="molecule type" value="Genomic_DNA"/>
</dbReference>
<reference evidence="2 4" key="2">
    <citation type="submission" date="2018-07" db="EMBL/GenBank/DDBJ databases">
        <title>The Genome Sequence of Enterococcus sp. DIV0659b.</title>
        <authorList>
            <consortium name="The Broad Institute Genomics Platform"/>
            <consortium name="The Broad Institute Genomic Center for Infectious Diseases"/>
            <person name="Earl A."/>
            <person name="Manson A."/>
            <person name="Schwartman J."/>
            <person name="Gilmore M."/>
            <person name="Abouelleil A."/>
            <person name="Cao P."/>
            <person name="Chapman S."/>
            <person name="Cusick C."/>
            <person name="Shea T."/>
            <person name="Young S."/>
            <person name="Neafsey D."/>
            <person name="Nusbaum C."/>
            <person name="Birren B."/>
        </authorList>
    </citation>
    <scope>NUCLEOTIDE SEQUENCE [LARGE SCALE GENOMIC DNA]</scope>
    <source>
        <strain evidence="2 4">4G2_DIV0659</strain>
    </source>
</reference>
<keyword evidence="1" id="KW-0175">Coiled coil</keyword>
<dbReference type="AlphaFoldDB" id="A0A242BXZ0"/>
<evidence type="ECO:0000313" key="4">
    <source>
        <dbReference type="Proteomes" id="UP000195139"/>
    </source>
</evidence>
<organism evidence="3">
    <name type="scientific">Candidatus Enterococcus mansonii</name>
    <dbReference type="NCBI Taxonomy" id="1834181"/>
    <lineage>
        <taxon>Bacteria</taxon>
        <taxon>Bacillati</taxon>
        <taxon>Bacillota</taxon>
        <taxon>Bacilli</taxon>
        <taxon>Lactobacillales</taxon>
        <taxon>Enterococcaceae</taxon>
        <taxon>Enterococcus</taxon>
    </lineage>
</organism>
<accession>A0A242BXZ0</accession>
<gene>
    <name evidence="2" type="ORF">A5880_001469</name>
    <name evidence="3" type="ORF">A5880_003180</name>
</gene>
<protein>
    <submittedName>
        <fullName evidence="3">Uncharacterized protein</fullName>
    </submittedName>
</protein>
<evidence type="ECO:0000313" key="2">
    <source>
        <dbReference type="EMBL" id="MEI5993911.1"/>
    </source>
</evidence>
<evidence type="ECO:0000313" key="3">
    <source>
        <dbReference type="EMBL" id="OTO02767.1"/>
    </source>
</evidence>
<comment type="caution">
    <text evidence="3">The sequence shown here is derived from an EMBL/GenBank/DDBJ whole genome shotgun (WGS) entry which is preliminary data.</text>
</comment>
<dbReference type="Proteomes" id="UP000195139">
    <property type="component" value="Unassembled WGS sequence"/>
</dbReference>
<dbReference type="EMBL" id="NGLE02000001">
    <property type="protein sequence ID" value="MEI5993911.1"/>
    <property type="molecule type" value="Genomic_DNA"/>
</dbReference>
<name>A0A242BXZ0_9ENTE</name>
<proteinExistence type="predicted"/>
<reference evidence="3" key="1">
    <citation type="submission" date="2017-05" db="EMBL/GenBank/DDBJ databases">
        <title>The Genome Sequence of Enterococcus sp. 4G2_DIV0659.</title>
        <authorList>
            <consortium name="The Broad Institute Genomics Platform"/>
            <consortium name="The Broad Institute Genomic Center for Infectious Diseases"/>
            <person name="Earl A."/>
            <person name="Manson A."/>
            <person name="Schwartman J."/>
            <person name="Gilmore M."/>
            <person name="Abouelleil A."/>
            <person name="Cao P."/>
            <person name="Chapman S."/>
            <person name="Cusick C."/>
            <person name="Shea T."/>
            <person name="Young S."/>
            <person name="Neafsey D."/>
            <person name="Nusbaum C."/>
            <person name="Birren B."/>
        </authorList>
    </citation>
    <scope>NUCLEOTIDE SEQUENCE [LARGE SCALE GENOMIC DNA]</scope>
    <source>
        <strain evidence="3">4G2_DIV0659</strain>
    </source>
</reference>